<dbReference type="EMBL" id="QPJI01000023">
    <property type="protein sequence ID" value="RCW62622.1"/>
    <property type="molecule type" value="Genomic_DNA"/>
</dbReference>
<sequence length="182" mass="20536">MPPRSKIYDLPQDLREELNERLVNTGFQDYDGLTDWLEERGFKLSRSAVHRYGRGLQEEFEEAMGDVRKTTELAKAMTAENEDESGHLIDATARIVQDQLLRITIAMRKAEHEPEKAAKHLSSVTRALADIGRVSLGQKKWARELRQEVAREAADAAETSMASQGMTRESIDAIKRDILGIA</sequence>
<accession>A0A368X3L9</accession>
<organism evidence="1 2">
    <name type="scientific">Marinobacter nauticus</name>
    <name type="common">Marinobacter hydrocarbonoclasticus</name>
    <name type="synonym">Marinobacter aquaeolei</name>
    <dbReference type="NCBI Taxonomy" id="2743"/>
    <lineage>
        <taxon>Bacteria</taxon>
        <taxon>Pseudomonadati</taxon>
        <taxon>Pseudomonadota</taxon>
        <taxon>Gammaproteobacteria</taxon>
        <taxon>Pseudomonadales</taxon>
        <taxon>Marinobacteraceae</taxon>
        <taxon>Marinobacter</taxon>
    </lineage>
</organism>
<proteinExistence type="predicted"/>
<evidence type="ECO:0000313" key="2">
    <source>
        <dbReference type="Proteomes" id="UP000253647"/>
    </source>
</evidence>
<dbReference type="Proteomes" id="UP000253647">
    <property type="component" value="Unassembled WGS sequence"/>
</dbReference>
<name>A0A368X3L9_MARNT</name>
<gene>
    <name evidence="1" type="ORF">DET61_12324</name>
</gene>
<dbReference type="RefSeq" id="WP_023011798.1">
    <property type="nucleotide sequence ID" value="NZ_QPJI01000023.1"/>
</dbReference>
<dbReference type="InterPro" id="IPR021874">
    <property type="entry name" value="Phage_Mu_Gp27"/>
</dbReference>
<evidence type="ECO:0000313" key="1">
    <source>
        <dbReference type="EMBL" id="RCW62622.1"/>
    </source>
</evidence>
<protein>
    <submittedName>
        <fullName evidence="1">Uncharacterized protein DUF3486</fullName>
    </submittedName>
</protein>
<reference evidence="1 2" key="1">
    <citation type="submission" date="2018-07" db="EMBL/GenBank/DDBJ databases">
        <title>Freshwater and sediment microbial communities from various areas in North America, analyzing microbe dynamics in response to fracking.</title>
        <authorList>
            <person name="Lamendella R."/>
        </authorList>
    </citation>
    <scope>NUCLEOTIDE SEQUENCE [LARGE SCALE GENOMIC DNA]</scope>
    <source>
        <strain evidence="1 2">105B</strain>
    </source>
</reference>
<comment type="caution">
    <text evidence="1">The sequence shown here is derived from an EMBL/GenBank/DDBJ whole genome shotgun (WGS) entry which is preliminary data.</text>
</comment>
<dbReference type="AlphaFoldDB" id="A0A368X3L9"/>
<dbReference type="Pfam" id="PF11985">
    <property type="entry name" value="Phage_Mu_Gp27"/>
    <property type="match status" value="1"/>
</dbReference>